<dbReference type="AlphaFoldDB" id="A0A1J1LUA3"/>
<proteinExistence type="predicted"/>
<name>A0A1J1LUA3_9CYAN</name>
<evidence type="ECO:0000313" key="2">
    <source>
        <dbReference type="Proteomes" id="UP000184315"/>
    </source>
</evidence>
<accession>A0A1J1LUA3</accession>
<gene>
    <name evidence="1" type="ORF">PL9214650568</name>
</gene>
<keyword evidence="2" id="KW-1185">Reference proteome</keyword>
<reference evidence="2" key="1">
    <citation type="submission" date="2015-10" db="EMBL/GenBank/DDBJ databases">
        <authorList>
            <person name="Regsiter A."/>
            <person name="william w."/>
        </authorList>
    </citation>
    <scope>NUCLEOTIDE SEQUENCE [LARGE SCALE GENOMIC DNA]</scope>
</reference>
<dbReference type="Proteomes" id="UP000184315">
    <property type="component" value="Unassembled WGS sequence"/>
</dbReference>
<sequence length="46" mass="5426">MLLNYNDSSQIRFLLTGQLKSEMMSFDGITVGETIEWNFYLKIYNT</sequence>
<protein>
    <submittedName>
        <fullName evidence="1">Uncharacterized protein</fullName>
    </submittedName>
</protein>
<evidence type="ECO:0000313" key="1">
    <source>
        <dbReference type="EMBL" id="CUR35129.1"/>
    </source>
</evidence>
<dbReference type="EMBL" id="CZDF01000172">
    <property type="protein sequence ID" value="CUR35129.1"/>
    <property type="molecule type" value="Genomic_DNA"/>
</dbReference>
<organism evidence="1 2">
    <name type="scientific">Planktothrix tepida PCC 9214</name>
    <dbReference type="NCBI Taxonomy" id="671072"/>
    <lineage>
        <taxon>Bacteria</taxon>
        <taxon>Bacillati</taxon>
        <taxon>Cyanobacteriota</taxon>
        <taxon>Cyanophyceae</taxon>
        <taxon>Oscillatoriophycideae</taxon>
        <taxon>Oscillatoriales</taxon>
        <taxon>Microcoleaceae</taxon>
        <taxon>Planktothrix</taxon>
    </lineage>
</organism>